<keyword evidence="1" id="KW-1133">Transmembrane helix</keyword>
<keyword evidence="1" id="KW-0472">Membrane</keyword>
<evidence type="ECO:0000313" key="3">
    <source>
        <dbReference type="Proteomes" id="UP000694044"/>
    </source>
</evidence>
<dbReference type="Proteomes" id="UP000694044">
    <property type="component" value="Unassembled WGS sequence"/>
</dbReference>
<organism evidence="2 3">
    <name type="scientific">Phytophthora pseudosyringae</name>
    <dbReference type="NCBI Taxonomy" id="221518"/>
    <lineage>
        <taxon>Eukaryota</taxon>
        <taxon>Sar</taxon>
        <taxon>Stramenopiles</taxon>
        <taxon>Oomycota</taxon>
        <taxon>Peronosporomycetes</taxon>
        <taxon>Peronosporales</taxon>
        <taxon>Peronosporaceae</taxon>
        <taxon>Phytophthora</taxon>
    </lineage>
</organism>
<proteinExistence type="predicted"/>
<gene>
    <name evidence="2" type="ORF">PHYPSEUDO_004268</name>
</gene>
<comment type="caution">
    <text evidence="2">The sequence shown here is derived from an EMBL/GenBank/DDBJ whole genome shotgun (WGS) entry which is preliminary data.</text>
</comment>
<protein>
    <submittedName>
        <fullName evidence="2">Uncharacterized protein</fullName>
    </submittedName>
</protein>
<feature type="transmembrane region" description="Helical" evidence="1">
    <location>
        <begin position="6"/>
        <end position="29"/>
    </location>
</feature>
<dbReference type="EMBL" id="JAGDFM010000194">
    <property type="protein sequence ID" value="KAG7382869.1"/>
    <property type="molecule type" value="Genomic_DNA"/>
</dbReference>
<name>A0A8T1VRT2_9STRA</name>
<sequence>MVSVYVWVAVGAGALLVAYIAFTFIKIYLDDRERRQREAEGGGPYSSSSNNENGYLGLNAFRDSKGNDAGGLEYVREGVDRGGINSGATAQASHVLSVWSSRLLSRLRASQYRATPMLRLPVSDAISTATATITATATTNPTVVSTPPLHSTVGSSTSSASSSSWCVSCHRTGMLLLANTGLQPLIQQKASSATFMLTPNASSTPQLSIASIVWSAVTFASSSNGVGGANANAKPLERKNSAWRRRLSGRKYWLVGWIYKVYACGFLLGDRHEEGR</sequence>
<dbReference type="OrthoDB" id="118377at2759"/>
<keyword evidence="1" id="KW-0812">Transmembrane</keyword>
<feature type="transmembrane region" description="Helical" evidence="1">
    <location>
        <begin position="252"/>
        <end position="269"/>
    </location>
</feature>
<keyword evidence="3" id="KW-1185">Reference proteome</keyword>
<accession>A0A8T1VRT2</accession>
<evidence type="ECO:0000313" key="2">
    <source>
        <dbReference type="EMBL" id="KAG7382869.1"/>
    </source>
</evidence>
<reference evidence="2" key="1">
    <citation type="submission" date="2021-02" db="EMBL/GenBank/DDBJ databases">
        <authorList>
            <person name="Palmer J.M."/>
        </authorList>
    </citation>
    <scope>NUCLEOTIDE SEQUENCE</scope>
    <source>
        <strain evidence="2">SCRP734</strain>
    </source>
</reference>
<dbReference type="AlphaFoldDB" id="A0A8T1VRT2"/>
<evidence type="ECO:0000256" key="1">
    <source>
        <dbReference type="SAM" id="Phobius"/>
    </source>
</evidence>